<evidence type="ECO:0000259" key="3">
    <source>
        <dbReference type="PROSITE" id="PS51886"/>
    </source>
</evidence>
<feature type="domain" description="BTB" evidence="2">
    <location>
        <begin position="23"/>
        <end position="95"/>
    </location>
</feature>
<keyword evidence="5" id="KW-1185">Reference proteome</keyword>
<feature type="transmembrane region" description="Helical" evidence="1">
    <location>
        <begin position="853"/>
        <end position="874"/>
    </location>
</feature>
<dbReference type="EMBL" id="CAJVPV010011204">
    <property type="protein sequence ID" value="CAG8658884.1"/>
    <property type="molecule type" value="Genomic_DNA"/>
</dbReference>
<keyword evidence="1" id="KW-0812">Transmembrane</keyword>
<feature type="transmembrane region" description="Helical" evidence="1">
    <location>
        <begin position="580"/>
        <end position="600"/>
    </location>
</feature>
<dbReference type="CDD" id="cd18186">
    <property type="entry name" value="BTB_POZ_ZBTB_KLHL-like"/>
    <property type="match status" value="1"/>
</dbReference>
<dbReference type="PROSITE" id="PS50097">
    <property type="entry name" value="BTB"/>
    <property type="match status" value="1"/>
</dbReference>
<dbReference type="PROSITE" id="PS51886">
    <property type="entry name" value="TLDC"/>
    <property type="match status" value="1"/>
</dbReference>
<dbReference type="SMART" id="SM00225">
    <property type="entry name" value="BTB"/>
    <property type="match status" value="1"/>
</dbReference>
<gene>
    <name evidence="4" type="ORF">AMORRO_LOCUS10315</name>
</gene>
<accession>A0A9N9E3T1</accession>
<dbReference type="Proteomes" id="UP000789342">
    <property type="component" value="Unassembled WGS sequence"/>
</dbReference>
<feature type="transmembrane region" description="Helical" evidence="1">
    <location>
        <begin position="499"/>
        <end position="518"/>
    </location>
</feature>
<reference evidence="4" key="1">
    <citation type="submission" date="2021-06" db="EMBL/GenBank/DDBJ databases">
        <authorList>
            <person name="Kallberg Y."/>
            <person name="Tangrot J."/>
            <person name="Rosling A."/>
        </authorList>
    </citation>
    <scope>NUCLEOTIDE SEQUENCE</scope>
    <source>
        <strain evidence="4">CL551</strain>
    </source>
</reference>
<dbReference type="PANTHER" id="PTHR24410:SF23">
    <property type="entry name" value="BTB DOMAIN-CONTAINING PROTEIN-RELATED"/>
    <property type="match status" value="1"/>
</dbReference>
<dbReference type="InterPro" id="IPR006571">
    <property type="entry name" value="TLDc_dom"/>
</dbReference>
<evidence type="ECO:0000256" key="1">
    <source>
        <dbReference type="SAM" id="Phobius"/>
    </source>
</evidence>
<evidence type="ECO:0000313" key="4">
    <source>
        <dbReference type="EMBL" id="CAG8658884.1"/>
    </source>
</evidence>
<protein>
    <submittedName>
        <fullName evidence="4">18879_t:CDS:1</fullName>
    </submittedName>
</protein>
<dbReference type="InterPro" id="IPR011333">
    <property type="entry name" value="SKP1/BTB/POZ_sf"/>
</dbReference>
<dbReference type="Pfam" id="PF00651">
    <property type="entry name" value="BTB"/>
    <property type="match status" value="1"/>
</dbReference>
<dbReference type="InterPro" id="IPR000210">
    <property type="entry name" value="BTB/POZ_dom"/>
</dbReference>
<organism evidence="4 5">
    <name type="scientific">Acaulospora morrowiae</name>
    <dbReference type="NCBI Taxonomy" id="94023"/>
    <lineage>
        <taxon>Eukaryota</taxon>
        <taxon>Fungi</taxon>
        <taxon>Fungi incertae sedis</taxon>
        <taxon>Mucoromycota</taxon>
        <taxon>Glomeromycotina</taxon>
        <taxon>Glomeromycetes</taxon>
        <taxon>Diversisporales</taxon>
        <taxon>Acaulosporaceae</taxon>
        <taxon>Acaulospora</taxon>
    </lineage>
</organism>
<feature type="transmembrane region" description="Helical" evidence="1">
    <location>
        <begin position="612"/>
        <end position="636"/>
    </location>
</feature>
<dbReference type="InterPro" id="IPR051481">
    <property type="entry name" value="BTB-POZ/Galectin-3-binding"/>
</dbReference>
<evidence type="ECO:0000259" key="2">
    <source>
        <dbReference type="PROSITE" id="PS50097"/>
    </source>
</evidence>
<comment type="caution">
    <text evidence="4">The sequence shown here is derived from an EMBL/GenBank/DDBJ whole genome shotgun (WGS) entry which is preliminary data.</text>
</comment>
<keyword evidence="1" id="KW-1133">Transmembrane helix</keyword>
<feature type="transmembrane region" description="Helical" evidence="1">
    <location>
        <begin position="656"/>
        <end position="680"/>
    </location>
</feature>
<dbReference type="Gene3D" id="3.30.710.10">
    <property type="entry name" value="Potassium Channel Kv1.1, Chain A"/>
    <property type="match status" value="1"/>
</dbReference>
<feature type="transmembrane region" description="Helical" evidence="1">
    <location>
        <begin position="790"/>
        <end position="815"/>
    </location>
</feature>
<proteinExistence type="predicted"/>
<feature type="non-terminal residue" evidence="4">
    <location>
        <position position="881"/>
    </location>
</feature>
<feature type="transmembrane region" description="Helical" evidence="1">
    <location>
        <begin position="749"/>
        <end position="769"/>
    </location>
</feature>
<dbReference type="Pfam" id="PF07534">
    <property type="entry name" value="TLD"/>
    <property type="match status" value="1"/>
</dbReference>
<dbReference type="PANTHER" id="PTHR24410">
    <property type="entry name" value="HL07962P-RELATED"/>
    <property type="match status" value="1"/>
</dbReference>
<feature type="domain" description="TLDc" evidence="3">
    <location>
        <begin position="306"/>
        <end position="485"/>
    </location>
</feature>
<name>A0A9N9E3T1_9GLOM</name>
<dbReference type="OrthoDB" id="6359816at2759"/>
<keyword evidence="1" id="KW-0472">Membrane</keyword>
<sequence>MRSCLSKSLSEDFEKYLEFGYGYDVKIYVGEYHDRRIFNAHSIVLAARSPYFRSIIEATSQSRGNMIEFHKPKISPNVFWPLLRFLYTGALDIFDANKSLSDPDLTFELILAANELELTELVIYLLNILVNDRAEWLYDHIERIYEQSFIHPSLKILNDYYEGVFENNIELKFQSKNFSRIPINEVILLMSNDNLSVDEIEVWKHIVRWCVAQFSNLPKDPEHWSQKQCNDLRSMMEKLVRVIRWPYISGDEFTTNVIPYAKILPGKLYTKLAKYYVNPSENPIFLNSPKRIRKLQSKLVSTKHTNLISQWIRVQGTGFISQQTKYHTSKIQHNYNLLIRGSRDGFGKSDFQRACQNKGPTIALFKLEGLDSIVGGYNPFSWSTSNKHSAHMQRSFIFAFDNDHDNSIETGKLSKSKNYKTGPIVSITNEGFKFGLDLTLKFADSRDQTKPTLNYCNVEYTLLDNIQRKINNPMHIEDYEIFSIHNISTFSSFSSLKRIFGYFMLLLQNSYMLIFENFQRFKKHLLKFHVLREKFITKFFLEHNTLEIIYGILESMNTFIKSNGPSIERWWNANFNYLKVFMLVFSRFFIIHICYLVLWYTGHSILHSGYEIGWLLSIWIWIINIVRIIATVLLIANTIAKFLPRLYDDIKRNADIFVAFVVLYIGYIILLYVGYLLFYYKYKRFDNTKGDWLIWTWNRTIDVSWALSNFLLVMRKFPGLYNYGKFFIAKNDTYIKRWWTENNYFLRNFLLVPFVVFRVCYLALWYFGYFSFHSRYKNISGKSDTIKDGWLLRTWIWLIDIGWIFAKIWLTIGIVSKFLPALYDYSLEKNVSTIKKCVNTNSSYLMNILSIPFSRFIAFRIIYCISWDLGYFLLSTKQENE</sequence>
<dbReference type="AlphaFoldDB" id="A0A9N9E3T1"/>
<evidence type="ECO:0000313" key="5">
    <source>
        <dbReference type="Proteomes" id="UP000789342"/>
    </source>
</evidence>
<dbReference type="SUPFAM" id="SSF54695">
    <property type="entry name" value="POZ domain"/>
    <property type="match status" value="1"/>
</dbReference>
<dbReference type="Gene3D" id="1.25.40.420">
    <property type="match status" value="1"/>
</dbReference>